<dbReference type="FunFam" id="1.20.1250.20:FF:000409">
    <property type="entry name" value="MFS general substrate transporter"/>
    <property type="match status" value="1"/>
</dbReference>
<feature type="transmembrane region" description="Helical" evidence="7">
    <location>
        <begin position="356"/>
        <end position="375"/>
    </location>
</feature>
<dbReference type="InterPro" id="IPR011701">
    <property type="entry name" value="MFS"/>
</dbReference>
<dbReference type="AlphaFoldDB" id="A0AAV9GBJ7"/>
<proteinExistence type="predicted"/>
<feature type="transmembrane region" description="Helical" evidence="7">
    <location>
        <begin position="332"/>
        <end position="349"/>
    </location>
</feature>
<gene>
    <name evidence="9" type="ORF">QBC34DRAFT_169161</name>
</gene>
<evidence type="ECO:0000256" key="5">
    <source>
        <dbReference type="ARBA" id="ARBA00023136"/>
    </source>
</evidence>
<reference evidence="9" key="2">
    <citation type="submission" date="2023-05" db="EMBL/GenBank/DDBJ databases">
        <authorList>
            <consortium name="Lawrence Berkeley National Laboratory"/>
            <person name="Steindorff A."/>
            <person name="Hensen N."/>
            <person name="Bonometti L."/>
            <person name="Westerberg I."/>
            <person name="Brannstrom I.O."/>
            <person name="Guillou S."/>
            <person name="Cros-Aarteil S."/>
            <person name="Calhoun S."/>
            <person name="Haridas S."/>
            <person name="Kuo A."/>
            <person name="Mondo S."/>
            <person name="Pangilinan J."/>
            <person name="Riley R."/>
            <person name="Labutti K."/>
            <person name="Andreopoulos B."/>
            <person name="Lipzen A."/>
            <person name="Chen C."/>
            <person name="Yanf M."/>
            <person name="Daum C."/>
            <person name="Ng V."/>
            <person name="Clum A."/>
            <person name="Ohm R."/>
            <person name="Martin F."/>
            <person name="Silar P."/>
            <person name="Natvig D."/>
            <person name="Lalanne C."/>
            <person name="Gautier V."/>
            <person name="Ament-Velasquez S.L."/>
            <person name="Kruys A."/>
            <person name="Hutchinson M.I."/>
            <person name="Powell A.J."/>
            <person name="Barry K."/>
            <person name="Miller A.N."/>
            <person name="Grigoriev I.V."/>
            <person name="Debuchy R."/>
            <person name="Gladieux P."/>
            <person name="Thoren M.H."/>
            <person name="Johannesson H."/>
        </authorList>
    </citation>
    <scope>NUCLEOTIDE SEQUENCE</scope>
    <source>
        <strain evidence="9">PSN243</strain>
    </source>
</reference>
<organism evidence="9 10">
    <name type="scientific">Podospora aff. communis PSN243</name>
    <dbReference type="NCBI Taxonomy" id="3040156"/>
    <lineage>
        <taxon>Eukaryota</taxon>
        <taxon>Fungi</taxon>
        <taxon>Dikarya</taxon>
        <taxon>Ascomycota</taxon>
        <taxon>Pezizomycotina</taxon>
        <taxon>Sordariomycetes</taxon>
        <taxon>Sordariomycetidae</taxon>
        <taxon>Sordariales</taxon>
        <taxon>Podosporaceae</taxon>
        <taxon>Podospora</taxon>
    </lineage>
</organism>
<keyword evidence="5 7" id="KW-0472">Membrane</keyword>
<feature type="transmembrane region" description="Helical" evidence="7">
    <location>
        <begin position="291"/>
        <end position="312"/>
    </location>
</feature>
<evidence type="ECO:0000256" key="1">
    <source>
        <dbReference type="ARBA" id="ARBA00004141"/>
    </source>
</evidence>
<feature type="transmembrane region" description="Helical" evidence="7">
    <location>
        <begin position="186"/>
        <end position="205"/>
    </location>
</feature>
<feature type="transmembrane region" description="Helical" evidence="7">
    <location>
        <begin position="447"/>
        <end position="471"/>
    </location>
</feature>
<feature type="domain" description="Major facilitator superfamily (MFS) profile" evidence="8">
    <location>
        <begin position="58"/>
        <end position="475"/>
    </location>
</feature>
<dbReference type="FunFam" id="1.20.1250.20:FF:000511">
    <property type="entry name" value="MFS general substrate transporter"/>
    <property type="match status" value="1"/>
</dbReference>
<dbReference type="InterPro" id="IPR020846">
    <property type="entry name" value="MFS_dom"/>
</dbReference>
<keyword evidence="2" id="KW-0813">Transport</keyword>
<feature type="transmembrane region" description="Helical" evidence="7">
    <location>
        <begin position="415"/>
        <end position="435"/>
    </location>
</feature>
<feature type="region of interest" description="Disordered" evidence="6">
    <location>
        <begin position="1"/>
        <end position="20"/>
    </location>
</feature>
<dbReference type="PANTHER" id="PTHR43791:SF47">
    <property type="entry name" value="MAJOR FACILITATOR SUPERFAMILY (MFS) PROFILE DOMAIN-CONTAINING PROTEIN-RELATED"/>
    <property type="match status" value="1"/>
</dbReference>
<reference evidence="9" key="1">
    <citation type="journal article" date="2023" name="Mol. Phylogenet. Evol.">
        <title>Genome-scale phylogeny and comparative genomics of the fungal order Sordariales.</title>
        <authorList>
            <person name="Hensen N."/>
            <person name="Bonometti L."/>
            <person name="Westerberg I."/>
            <person name="Brannstrom I.O."/>
            <person name="Guillou S."/>
            <person name="Cros-Aarteil S."/>
            <person name="Calhoun S."/>
            <person name="Haridas S."/>
            <person name="Kuo A."/>
            <person name="Mondo S."/>
            <person name="Pangilinan J."/>
            <person name="Riley R."/>
            <person name="LaButti K."/>
            <person name="Andreopoulos B."/>
            <person name="Lipzen A."/>
            <person name="Chen C."/>
            <person name="Yan M."/>
            <person name="Daum C."/>
            <person name="Ng V."/>
            <person name="Clum A."/>
            <person name="Steindorff A."/>
            <person name="Ohm R.A."/>
            <person name="Martin F."/>
            <person name="Silar P."/>
            <person name="Natvig D.O."/>
            <person name="Lalanne C."/>
            <person name="Gautier V."/>
            <person name="Ament-Velasquez S.L."/>
            <person name="Kruys A."/>
            <person name="Hutchinson M.I."/>
            <person name="Powell A.J."/>
            <person name="Barry K."/>
            <person name="Miller A.N."/>
            <person name="Grigoriev I.V."/>
            <person name="Debuchy R."/>
            <person name="Gladieux P."/>
            <person name="Hiltunen Thoren M."/>
            <person name="Johannesson H."/>
        </authorList>
    </citation>
    <scope>NUCLEOTIDE SEQUENCE</scope>
    <source>
        <strain evidence="9">PSN243</strain>
    </source>
</reference>
<evidence type="ECO:0000256" key="7">
    <source>
        <dbReference type="SAM" id="Phobius"/>
    </source>
</evidence>
<accession>A0AAV9GBJ7</accession>
<protein>
    <submittedName>
        <fullName evidence="9">High-affinity nicotinic acid transporter</fullName>
    </submittedName>
</protein>
<keyword evidence="4 7" id="KW-1133">Transmembrane helix</keyword>
<feature type="transmembrane region" description="Helical" evidence="7">
    <location>
        <begin position="154"/>
        <end position="174"/>
    </location>
</feature>
<keyword evidence="10" id="KW-1185">Reference proteome</keyword>
<dbReference type="Proteomes" id="UP001321760">
    <property type="component" value="Unassembled WGS sequence"/>
</dbReference>
<dbReference type="PANTHER" id="PTHR43791">
    <property type="entry name" value="PERMEASE-RELATED"/>
    <property type="match status" value="1"/>
</dbReference>
<dbReference type="PROSITE" id="PS50850">
    <property type="entry name" value="MFS"/>
    <property type="match status" value="1"/>
</dbReference>
<comment type="subcellular location">
    <subcellularLocation>
        <location evidence="1">Membrane</location>
        <topology evidence="1">Multi-pass membrane protein</topology>
    </subcellularLocation>
</comment>
<feature type="transmembrane region" description="Helical" evidence="7">
    <location>
        <begin position="217"/>
        <end position="239"/>
    </location>
</feature>
<evidence type="ECO:0000259" key="8">
    <source>
        <dbReference type="PROSITE" id="PS50850"/>
    </source>
</evidence>
<evidence type="ECO:0000313" key="9">
    <source>
        <dbReference type="EMBL" id="KAK4445006.1"/>
    </source>
</evidence>
<dbReference type="GO" id="GO:0016020">
    <property type="term" value="C:membrane"/>
    <property type="evidence" value="ECO:0007669"/>
    <property type="project" value="UniProtKB-SubCell"/>
</dbReference>
<dbReference type="EMBL" id="MU865970">
    <property type="protein sequence ID" value="KAK4445006.1"/>
    <property type="molecule type" value="Genomic_DNA"/>
</dbReference>
<evidence type="ECO:0000256" key="6">
    <source>
        <dbReference type="SAM" id="MobiDB-lite"/>
    </source>
</evidence>
<dbReference type="Pfam" id="PF07690">
    <property type="entry name" value="MFS_1"/>
    <property type="match status" value="1"/>
</dbReference>
<evidence type="ECO:0000313" key="10">
    <source>
        <dbReference type="Proteomes" id="UP001321760"/>
    </source>
</evidence>
<dbReference type="GO" id="GO:0022857">
    <property type="term" value="F:transmembrane transporter activity"/>
    <property type="evidence" value="ECO:0007669"/>
    <property type="project" value="InterPro"/>
</dbReference>
<evidence type="ECO:0000256" key="4">
    <source>
        <dbReference type="ARBA" id="ARBA00022989"/>
    </source>
</evidence>
<comment type="caution">
    <text evidence="9">The sequence shown here is derived from an EMBL/GenBank/DDBJ whole genome shotgun (WGS) entry which is preliminary data.</text>
</comment>
<evidence type="ECO:0000256" key="2">
    <source>
        <dbReference type="ARBA" id="ARBA00022448"/>
    </source>
</evidence>
<feature type="transmembrane region" description="Helical" evidence="7">
    <location>
        <begin position="91"/>
        <end position="109"/>
    </location>
</feature>
<evidence type="ECO:0000256" key="3">
    <source>
        <dbReference type="ARBA" id="ARBA00022692"/>
    </source>
</evidence>
<keyword evidence="3 7" id="KW-0812">Transmembrane</keyword>
<dbReference type="SUPFAM" id="SSF103473">
    <property type="entry name" value="MFS general substrate transporter"/>
    <property type="match status" value="1"/>
</dbReference>
<sequence length="498" mass="55289">MASPVVEKVPTNTEKVSDNEVEVNRTKSETALGPVNPDDFGFSEAEQKAIIRRVDIRLVITVGAMYCVSLMDRTNLGAANIAGMQQELNLVGNQYNIMSLVFFITYIVFQPPSTVVVRAIGPRIHLSFITFAWGCCMIGMGFSGNWMVMSGLRVVLGVLEAGFFPSCVYLLSTWYTRYDVGVRNSIFYMIGCVAAAFAGILAYGIMQMRGLGGLGGWRWIFIIEGLITVVIGVAGYWLLVDFPDSKRATWSFLGQRERDWICARVEADRGDVKAAPFSLKAYLRVGLDWKVWAYALLFFNTTTTTYALAYFLPIILNRSLGFDVGTSQCLVAPPYVLAGIVMYGTSWFGDKYRIRGPIIVFNMLLVIIGLPIMGFHPDPKLRYFGVFLVTAGANSNVPAMMSYQANNIRGQWKRAFASATFVSFGGIGGIAGSLVFRTEDAPQYKNGLYACIITSLANLLIVGILSLTFYFENRKADRGEKELEADEEDFQPGFRYTY</sequence>
<feature type="transmembrane region" description="Helical" evidence="7">
    <location>
        <begin position="381"/>
        <end position="403"/>
    </location>
</feature>
<dbReference type="InterPro" id="IPR036259">
    <property type="entry name" value="MFS_trans_sf"/>
</dbReference>
<name>A0AAV9GBJ7_9PEZI</name>
<dbReference type="Gene3D" id="1.20.1250.20">
    <property type="entry name" value="MFS general substrate transporter like domains"/>
    <property type="match status" value="2"/>
</dbReference>
<feature type="transmembrane region" description="Helical" evidence="7">
    <location>
        <begin position="130"/>
        <end position="148"/>
    </location>
</feature>